<evidence type="ECO:0000256" key="4">
    <source>
        <dbReference type="ARBA" id="ARBA00022989"/>
    </source>
</evidence>
<keyword evidence="9" id="KW-1185">Reference proteome</keyword>
<evidence type="ECO:0000256" key="3">
    <source>
        <dbReference type="ARBA" id="ARBA00022723"/>
    </source>
</evidence>
<dbReference type="Gramene" id="TraesCS1D03G0796900.1">
    <property type="protein sequence ID" value="TraesCS1D03G0796900.1.CDS"/>
    <property type="gene ID" value="TraesCS1D03G0796900"/>
</dbReference>
<dbReference type="Gramene" id="TraesKAR1D01G0307790.1">
    <property type="protein sequence ID" value="cds.TraesKAR1D01G0307790.1"/>
    <property type="gene ID" value="TraesKAR1D01G0307790"/>
</dbReference>
<dbReference type="Gramene" id="TraesCAD_scaffold_032062_01G000400.1">
    <property type="protein sequence ID" value="TraesCAD_scaffold_032062_01G000400.1"/>
    <property type="gene ID" value="TraesCAD_scaffold_032062_01G000400"/>
</dbReference>
<gene>
    <name evidence="8" type="primary">LOC123172855</name>
</gene>
<dbReference type="InterPro" id="IPR002401">
    <property type="entry name" value="Cyt_P450_E_grp-I"/>
</dbReference>
<dbReference type="AlphaFoldDB" id="A0A3B5ZYM1"/>
<reference evidence="8" key="2">
    <citation type="submission" date="2018-10" db="UniProtKB">
        <authorList>
            <consortium name="EnsemblPlants"/>
        </authorList>
    </citation>
    <scope>IDENTIFICATION</scope>
</reference>
<feature type="binding site" description="axial binding residue" evidence="6">
    <location>
        <position position="450"/>
    </location>
    <ligand>
        <name>heme</name>
        <dbReference type="ChEBI" id="CHEBI:30413"/>
    </ligand>
    <ligandPart>
        <name>Fe</name>
        <dbReference type="ChEBI" id="CHEBI:18248"/>
    </ligandPart>
</feature>
<dbReference type="Gramene" id="TraesCS1D02G337100.1">
    <property type="protein sequence ID" value="TraesCS1D02G337100.1"/>
    <property type="gene ID" value="TraesCS1D02G337100"/>
</dbReference>
<dbReference type="PANTHER" id="PTHR47955:SF15">
    <property type="entry name" value="CYTOCHROME P450 71A2-LIKE"/>
    <property type="match status" value="1"/>
</dbReference>
<comment type="similarity">
    <text evidence="1 7">Belongs to the cytochrome P450 family.</text>
</comment>
<evidence type="ECO:0000256" key="7">
    <source>
        <dbReference type="RuleBase" id="RU000461"/>
    </source>
</evidence>
<dbReference type="PANTHER" id="PTHR47955">
    <property type="entry name" value="CYTOCHROME P450 FAMILY 71 PROTEIN"/>
    <property type="match status" value="1"/>
</dbReference>
<dbReference type="Gramene" id="TraesJAG1D03G00539660.1">
    <property type="protein sequence ID" value="TraesJAG1D03G00539660.1"/>
    <property type="gene ID" value="TraesJAG1D03G00539660"/>
</dbReference>
<dbReference type="Gramene" id="TraesNOR1D03G00548280.1">
    <property type="protein sequence ID" value="TraesNOR1D03G00548280.1"/>
    <property type="gene ID" value="TraesNOR1D03G00548280"/>
</dbReference>
<dbReference type="Gramene" id="TraesWEE_scaffold_085242_01G000200.1">
    <property type="protein sequence ID" value="TraesWEE_scaffold_085242_01G000200.1"/>
    <property type="gene ID" value="TraesWEE_scaffold_085242_01G000200"/>
</dbReference>
<reference evidence="8" key="1">
    <citation type="submission" date="2018-08" db="EMBL/GenBank/DDBJ databases">
        <authorList>
            <person name="Rossello M."/>
        </authorList>
    </citation>
    <scope>NUCLEOTIDE SEQUENCE [LARGE SCALE GENOMIC DNA]</scope>
    <source>
        <strain evidence="8">cv. Chinese Spring</strain>
    </source>
</reference>
<dbReference type="KEGG" id="taes:123172855"/>
<keyword evidence="2" id="KW-0812">Transmembrane</keyword>
<dbReference type="SUPFAM" id="SSF48264">
    <property type="entry name" value="Cytochrome P450"/>
    <property type="match status" value="1"/>
</dbReference>
<dbReference type="Gramene" id="TraesSYM1D03G00547230.1">
    <property type="protein sequence ID" value="TraesSYM1D03G00547230.1"/>
    <property type="gene ID" value="TraesSYM1D03G00547230"/>
</dbReference>
<dbReference type="Gramene" id="TraesSTA1D03G00539010.1">
    <property type="protein sequence ID" value="TraesSTA1D03G00539010.1"/>
    <property type="gene ID" value="TraesSTA1D03G00539010"/>
</dbReference>
<organism evidence="8">
    <name type="scientific">Triticum aestivum</name>
    <name type="common">Wheat</name>
    <dbReference type="NCBI Taxonomy" id="4565"/>
    <lineage>
        <taxon>Eukaryota</taxon>
        <taxon>Viridiplantae</taxon>
        <taxon>Streptophyta</taxon>
        <taxon>Embryophyta</taxon>
        <taxon>Tracheophyta</taxon>
        <taxon>Spermatophyta</taxon>
        <taxon>Magnoliopsida</taxon>
        <taxon>Liliopsida</taxon>
        <taxon>Poales</taxon>
        <taxon>Poaceae</taxon>
        <taxon>BOP clade</taxon>
        <taxon>Pooideae</taxon>
        <taxon>Triticodae</taxon>
        <taxon>Triticeae</taxon>
        <taxon>Triticinae</taxon>
        <taxon>Triticum</taxon>
    </lineage>
</organism>
<dbReference type="OMA" id="AMANDEG"/>
<dbReference type="GO" id="GO:0004497">
    <property type="term" value="F:monooxygenase activity"/>
    <property type="evidence" value="ECO:0007669"/>
    <property type="project" value="UniProtKB-KW"/>
</dbReference>
<dbReference type="GO" id="GO:0005506">
    <property type="term" value="F:iron ion binding"/>
    <property type="evidence" value="ECO:0007669"/>
    <property type="project" value="InterPro"/>
</dbReference>
<name>A0A3B5ZYM1_WHEAT</name>
<keyword evidence="7" id="KW-0560">Oxidoreductase</keyword>
<dbReference type="GeneID" id="123172855"/>
<keyword evidence="6 7" id="KW-0349">Heme</keyword>
<keyword evidence="5 6" id="KW-0408">Iron</keyword>
<dbReference type="Proteomes" id="UP000019116">
    <property type="component" value="Chromosome 1D"/>
</dbReference>
<evidence type="ECO:0008006" key="10">
    <source>
        <dbReference type="Google" id="ProtNLM"/>
    </source>
</evidence>
<dbReference type="Gramene" id="TraesLAC1D03G00543820.1">
    <property type="protein sequence ID" value="TraesLAC1D03G00543820.1"/>
    <property type="gene ID" value="TraesLAC1D03G00543820"/>
</dbReference>
<sequence>MASLQLDSTLVLCLLFVVSCFTIVLRGFGYGRKGAQPPSPPGLPIIGNLHQLGRGRPHRTLEALARRHGPLMFLRLGSVRAIVVSSASLAEAVLRTQDNAFCSRPQQYTARGTLYGCRDVGFSAYSERWRQLRRIAVVHLLSVKRVDSFRALREEEVARFVERVRVASGAQENGSKRPGVNVTELIITLTYSVISRAAFGHKLGGEEPGKVRDMMKELTELLGTIAVSDVFPKLGWLVDWATGLDARVKRTAAKLDSIMERTITEHEGNPGNDGEARDLLDDLLSIAKDGDQGFKLDRVDVKGVILDMFIAGTDTTYKTIEWTMAELVKNPREMARVQSQVRQVAGAHGGVLEEELDKMNLLQAAMKETLRLHPAVPLLIPRESIQDAQLHGYDIPAKTRVMVNTWAIGRDKESWENAEEFRPERFLGGTIDYNGKDPRFLPFGAGRRGCPGMAFGTRLAELTLANMMIHFDWELPSGQDPESFEVVEASGVSPGLKSPLILAIKPL</sequence>
<dbReference type="InterPro" id="IPR017972">
    <property type="entry name" value="Cyt_P450_CS"/>
</dbReference>
<dbReference type="SMR" id="A0A3B5ZYM1"/>
<accession>A0A3B5ZYM1</accession>
<evidence type="ECO:0000256" key="5">
    <source>
        <dbReference type="ARBA" id="ARBA00023004"/>
    </source>
</evidence>
<dbReference type="CDD" id="cd11072">
    <property type="entry name" value="CYP71-like"/>
    <property type="match status" value="1"/>
</dbReference>
<dbReference type="Gramene" id="TraesLDM1D03G00541700.1">
    <property type="protein sequence ID" value="TraesLDM1D03G00541700.1"/>
    <property type="gene ID" value="TraesLDM1D03G00541700"/>
</dbReference>
<dbReference type="PRINTS" id="PR00463">
    <property type="entry name" value="EP450I"/>
</dbReference>
<keyword evidence="3 6" id="KW-0479">Metal-binding</keyword>
<evidence type="ECO:0000256" key="2">
    <source>
        <dbReference type="ARBA" id="ARBA00022692"/>
    </source>
</evidence>
<protein>
    <recommendedName>
        <fullName evidence="10">Cytochrome P450</fullName>
    </recommendedName>
</protein>
<dbReference type="Gramene" id="TraesMAC1D03G00539760.1">
    <property type="protein sequence ID" value="TraesMAC1D03G00539760.1"/>
    <property type="gene ID" value="TraesMAC1D03G00539760"/>
</dbReference>
<dbReference type="Gramene" id="TraesCLE_scaffold_128453_01G000200.1">
    <property type="protein sequence ID" value="TraesCLE_scaffold_128453_01G000200.1"/>
    <property type="gene ID" value="TraesCLE_scaffold_128453_01G000200"/>
</dbReference>
<dbReference type="InterPro" id="IPR001128">
    <property type="entry name" value="Cyt_P450"/>
</dbReference>
<proteinExistence type="inferred from homology"/>
<dbReference type="InterPro" id="IPR036396">
    <property type="entry name" value="Cyt_P450_sf"/>
</dbReference>
<comment type="cofactor">
    <cofactor evidence="6">
        <name>heme</name>
        <dbReference type="ChEBI" id="CHEBI:30413"/>
    </cofactor>
</comment>
<keyword evidence="4" id="KW-0472">Membrane</keyword>
<dbReference type="GO" id="GO:0016705">
    <property type="term" value="F:oxidoreductase activity, acting on paired donors, with incorporation or reduction of molecular oxygen"/>
    <property type="evidence" value="ECO:0007669"/>
    <property type="project" value="InterPro"/>
</dbReference>
<dbReference type="Gramene" id="TraesARI1D03G00546490.1">
    <property type="protein sequence ID" value="TraesARI1D03G00546490.1"/>
    <property type="gene ID" value="TraesARI1D03G00546490"/>
</dbReference>
<dbReference type="Pfam" id="PF00067">
    <property type="entry name" value="p450"/>
    <property type="match status" value="1"/>
</dbReference>
<dbReference type="PROSITE" id="PS00086">
    <property type="entry name" value="CYTOCHROME_P450"/>
    <property type="match status" value="1"/>
</dbReference>
<dbReference type="FunFam" id="1.10.630.10:FF:000011">
    <property type="entry name" value="Cytochrome P450 83B1"/>
    <property type="match status" value="1"/>
</dbReference>
<dbReference type="Gramene" id="TraesJUL1D03G00543270.1">
    <property type="protein sequence ID" value="TraesJUL1D03G00543270.1"/>
    <property type="gene ID" value="TraesJUL1D03G00543270"/>
</dbReference>
<keyword evidence="4" id="KW-1133">Transmembrane helix</keyword>
<dbReference type="EnsemblPlants" id="TraesCS1D02G337100.1">
    <property type="protein sequence ID" value="TraesCS1D02G337100.1"/>
    <property type="gene ID" value="TraesCS1D02G337100"/>
</dbReference>
<dbReference type="GO" id="GO:0020037">
    <property type="term" value="F:heme binding"/>
    <property type="evidence" value="ECO:0007669"/>
    <property type="project" value="InterPro"/>
</dbReference>
<dbReference type="PRINTS" id="PR00385">
    <property type="entry name" value="P450"/>
</dbReference>
<dbReference type="STRING" id="4565.A0A3B5ZYM1"/>
<dbReference type="Gene3D" id="1.10.630.10">
    <property type="entry name" value="Cytochrome P450"/>
    <property type="match status" value="1"/>
</dbReference>
<dbReference type="RefSeq" id="XP_044445694.1">
    <property type="nucleotide sequence ID" value="XM_044589759.1"/>
</dbReference>
<evidence type="ECO:0000313" key="9">
    <source>
        <dbReference type="Proteomes" id="UP000019116"/>
    </source>
</evidence>
<evidence type="ECO:0000256" key="6">
    <source>
        <dbReference type="PIRSR" id="PIRSR602401-1"/>
    </source>
</evidence>
<keyword evidence="7" id="KW-0503">Monooxygenase</keyword>
<dbReference type="PaxDb" id="4565-Traes_1DL_BD82CC61E.1"/>
<evidence type="ECO:0000313" key="8">
    <source>
        <dbReference type="EnsemblPlants" id="TraesCS1D02G337100.1"/>
    </source>
</evidence>
<evidence type="ECO:0000256" key="1">
    <source>
        <dbReference type="ARBA" id="ARBA00010617"/>
    </source>
</evidence>
<dbReference type="Gramene" id="TraesPARA_EIv1.0_0305250.1">
    <property type="protein sequence ID" value="TraesPARA_EIv1.0_0305250.1.CDS"/>
    <property type="gene ID" value="TraesPARA_EIv1.0_0305250"/>
</dbReference>